<reference evidence="2" key="1">
    <citation type="submission" date="2018-02" db="EMBL/GenBank/DDBJ databases">
        <title>Rhizophora mucronata_Transcriptome.</title>
        <authorList>
            <person name="Meera S.P."/>
            <person name="Sreeshan A."/>
            <person name="Augustine A."/>
        </authorList>
    </citation>
    <scope>NUCLEOTIDE SEQUENCE</scope>
    <source>
        <tissue evidence="2">Leaf</tissue>
    </source>
</reference>
<evidence type="ECO:0000313" key="2">
    <source>
        <dbReference type="EMBL" id="MBX56574.1"/>
    </source>
</evidence>
<organism evidence="2">
    <name type="scientific">Rhizophora mucronata</name>
    <name type="common">Asiatic mangrove</name>
    <dbReference type="NCBI Taxonomy" id="61149"/>
    <lineage>
        <taxon>Eukaryota</taxon>
        <taxon>Viridiplantae</taxon>
        <taxon>Streptophyta</taxon>
        <taxon>Embryophyta</taxon>
        <taxon>Tracheophyta</taxon>
        <taxon>Spermatophyta</taxon>
        <taxon>Magnoliopsida</taxon>
        <taxon>eudicotyledons</taxon>
        <taxon>Gunneridae</taxon>
        <taxon>Pentapetalae</taxon>
        <taxon>rosids</taxon>
        <taxon>fabids</taxon>
        <taxon>Malpighiales</taxon>
        <taxon>Rhizophoraceae</taxon>
        <taxon>Rhizophora</taxon>
    </lineage>
</organism>
<protein>
    <submittedName>
        <fullName evidence="2">Uncharacterized protein</fullName>
    </submittedName>
</protein>
<sequence>MAKVSASSITRSQDFRHLRESLRLLRTNWERKRSVLEMRLSSEYSSVISRNSPAQRRGATVEGLRSTLTP</sequence>
<proteinExistence type="predicted"/>
<dbReference type="AlphaFoldDB" id="A0A2P2PPF5"/>
<feature type="region of interest" description="Disordered" evidence="1">
    <location>
        <begin position="47"/>
        <end position="70"/>
    </location>
</feature>
<evidence type="ECO:0000256" key="1">
    <source>
        <dbReference type="SAM" id="MobiDB-lite"/>
    </source>
</evidence>
<accession>A0A2P2PPF5</accession>
<dbReference type="EMBL" id="GGEC01076090">
    <property type="protein sequence ID" value="MBX56574.1"/>
    <property type="molecule type" value="Transcribed_RNA"/>
</dbReference>
<name>A0A2P2PPF5_RHIMU</name>